<organism evidence="4 5">
    <name type="scientific">Pedobacter quisquiliarum</name>
    <dbReference type="NCBI Taxonomy" id="1834438"/>
    <lineage>
        <taxon>Bacteria</taxon>
        <taxon>Pseudomonadati</taxon>
        <taxon>Bacteroidota</taxon>
        <taxon>Sphingobacteriia</taxon>
        <taxon>Sphingobacteriales</taxon>
        <taxon>Sphingobacteriaceae</taxon>
        <taxon>Pedobacter</taxon>
    </lineage>
</organism>
<feature type="transmembrane region" description="Helical" evidence="1">
    <location>
        <begin position="309"/>
        <end position="327"/>
    </location>
</feature>
<dbReference type="RefSeq" id="WP_188627574.1">
    <property type="nucleotide sequence ID" value="NZ_BMIL01000010.1"/>
</dbReference>
<name>A0A916XH60_9SPHI</name>
<feature type="transmembrane region" description="Helical" evidence="1">
    <location>
        <begin position="339"/>
        <end position="360"/>
    </location>
</feature>
<keyword evidence="1" id="KW-0812">Transmembrane</keyword>
<feature type="domain" description="SGNH" evidence="3">
    <location>
        <begin position="411"/>
        <end position="608"/>
    </location>
</feature>
<dbReference type="PANTHER" id="PTHR23028:SF53">
    <property type="entry name" value="ACYL_TRANSF_3 DOMAIN-CONTAINING PROTEIN"/>
    <property type="match status" value="1"/>
</dbReference>
<dbReference type="EMBL" id="BMIL01000010">
    <property type="protein sequence ID" value="GGC73043.1"/>
    <property type="molecule type" value="Genomic_DNA"/>
</dbReference>
<evidence type="ECO:0008006" key="6">
    <source>
        <dbReference type="Google" id="ProtNLM"/>
    </source>
</evidence>
<dbReference type="PANTHER" id="PTHR23028">
    <property type="entry name" value="ACETYLTRANSFERASE"/>
    <property type="match status" value="1"/>
</dbReference>
<feature type="transmembrane region" description="Helical" evidence="1">
    <location>
        <begin position="226"/>
        <end position="243"/>
    </location>
</feature>
<dbReference type="InterPro" id="IPR002656">
    <property type="entry name" value="Acyl_transf_3_dom"/>
</dbReference>
<evidence type="ECO:0000313" key="4">
    <source>
        <dbReference type="EMBL" id="GGC73043.1"/>
    </source>
</evidence>
<dbReference type="GO" id="GO:0016747">
    <property type="term" value="F:acyltransferase activity, transferring groups other than amino-acyl groups"/>
    <property type="evidence" value="ECO:0007669"/>
    <property type="project" value="InterPro"/>
</dbReference>
<reference evidence="4" key="2">
    <citation type="submission" date="2020-09" db="EMBL/GenBank/DDBJ databases">
        <authorList>
            <person name="Sun Q."/>
            <person name="Zhou Y."/>
        </authorList>
    </citation>
    <scope>NUCLEOTIDE SEQUENCE</scope>
    <source>
        <strain evidence="4">CGMCC 1.15343</strain>
    </source>
</reference>
<dbReference type="Pfam" id="PF19040">
    <property type="entry name" value="SGNH"/>
    <property type="match status" value="1"/>
</dbReference>
<dbReference type="Proteomes" id="UP000651668">
    <property type="component" value="Unassembled WGS sequence"/>
</dbReference>
<reference evidence="4" key="1">
    <citation type="journal article" date="2014" name="Int. J. Syst. Evol. Microbiol.">
        <title>Complete genome sequence of Corynebacterium casei LMG S-19264T (=DSM 44701T), isolated from a smear-ripened cheese.</title>
        <authorList>
            <consortium name="US DOE Joint Genome Institute (JGI-PGF)"/>
            <person name="Walter F."/>
            <person name="Albersmeier A."/>
            <person name="Kalinowski J."/>
            <person name="Ruckert C."/>
        </authorList>
    </citation>
    <scope>NUCLEOTIDE SEQUENCE</scope>
    <source>
        <strain evidence="4">CGMCC 1.15343</strain>
    </source>
</reference>
<dbReference type="GO" id="GO:0009103">
    <property type="term" value="P:lipopolysaccharide biosynthetic process"/>
    <property type="evidence" value="ECO:0007669"/>
    <property type="project" value="TreeGrafter"/>
</dbReference>
<accession>A0A916XH60</accession>
<dbReference type="InterPro" id="IPR050879">
    <property type="entry name" value="Acyltransferase_3"/>
</dbReference>
<evidence type="ECO:0000259" key="3">
    <source>
        <dbReference type="Pfam" id="PF19040"/>
    </source>
</evidence>
<feature type="transmembrane region" description="Helical" evidence="1">
    <location>
        <begin position="194"/>
        <end position="214"/>
    </location>
</feature>
<dbReference type="InterPro" id="IPR043968">
    <property type="entry name" value="SGNH"/>
</dbReference>
<feature type="transmembrane region" description="Helical" evidence="1">
    <location>
        <begin position="145"/>
        <end position="162"/>
    </location>
</feature>
<keyword evidence="5" id="KW-1185">Reference proteome</keyword>
<feature type="transmembrane region" description="Helical" evidence="1">
    <location>
        <begin position="281"/>
        <end position="303"/>
    </location>
</feature>
<protein>
    <recommendedName>
        <fullName evidence="6">Peptidoglycan/LPS O-acetylase OafA/YrhL, contains acyltransferase and SGNH-hydrolase domains</fullName>
    </recommendedName>
</protein>
<evidence type="ECO:0000259" key="2">
    <source>
        <dbReference type="Pfam" id="PF01757"/>
    </source>
</evidence>
<sequence length="625" mass="70590">MIIKPGFRYDINALRALAVISVLFYHFNVPFTQGGFSGVDVFYVISGYLMTKIILDGLAREQFSLATFYNKRIQRIIPALTFMIIVVLGFCFFTYMPDDYQEVAKNGAGSLLFISNFVYALTGSYFGNSADNNIFLHTWSLSVEWQFYLLLPLALIVVNKYLKNDRRKYFNLCLIAIVVIFAGALLVTRYRPNMSFYLLPSRSWEMLAGGLAFLTQTNLSARRRKLLSTVGFLVLLVGMVFLHKSMKWPGFYTLIPVAATYVIIVANINDFKFLKSGIVQFFGKISYSLYLWHWPVFVIGNYLGAPATPLYAVLGILLSIVLGYLSYRYIESFEISKNRYIVATTGGFAALAFIASLSYVNPIIFKNNTVLIADYEAINRAAHAKQFEVDSCFIRSVSTGLETYNKNKCLPFQKGQKNVLLLGDSHAAQFYQALRKHFVPKGVNLGHASASSCLPLKTPDGPGPGKCADLLNFIYDEMLPQHAGEIESVILSANWVDNPHGKEQLLKDIQGTIAHLDKMGIKSVVLGQTETYRIDYSTIAARENEYGIKNSENYLDEETAEINAYLKAGLKDKYIDLFRQDYFAKVSPQHVPYMFDQNHLTTYGVEQLLKGTVYKNKTFQKTIDN</sequence>
<dbReference type="AlphaFoldDB" id="A0A916XH60"/>
<keyword evidence="1" id="KW-1133">Transmembrane helix</keyword>
<keyword evidence="1" id="KW-0472">Membrane</keyword>
<evidence type="ECO:0000256" key="1">
    <source>
        <dbReference type="SAM" id="Phobius"/>
    </source>
</evidence>
<feature type="transmembrane region" description="Helical" evidence="1">
    <location>
        <begin position="76"/>
        <end position="96"/>
    </location>
</feature>
<dbReference type="GO" id="GO:0016020">
    <property type="term" value="C:membrane"/>
    <property type="evidence" value="ECO:0007669"/>
    <property type="project" value="TreeGrafter"/>
</dbReference>
<proteinExistence type="predicted"/>
<feature type="transmembrane region" description="Helical" evidence="1">
    <location>
        <begin position="169"/>
        <end position="188"/>
    </location>
</feature>
<feature type="transmembrane region" description="Helical" evidence="1">
    <location>
        <begin position="249"/>
        <end position="269"/>
    </location>
</feature>
<dbReference type="Pfam" id="PF01757">
    <property type="entry name" value="Acyl_transf_3"/>
    <property type="match status" value="1"/>
</dbReference>
<feature type="transmembrane region" description="Helical" evidence="1">
    <location>
        <begin position="12"/>
        <end position="29"/>
    </location>
</feature>
<comment type="caution">
    <text evidence="4">The sequence shown here is derived from an EMBL/GenBank/DDBJ whole genome shotgun (WGS) entry which is preliminary data.</text>
</comment>
<evidence type="ECO:0000313" key="5">
    <source>
        <dbReference type="Proteomes" id="UP000651668"/>
    </source>
</evidence>
<feature type="domain" description="Acyltransferase 3" evidence="2">
    <location>
        <begin position="9"/>
        <end position="327"/>
    </location>
</feature>
<gene>
    <name evidence="4" type="ORF">GCM10011387_28200</name>
</gene>